<evidence type="ECO:0000313" key="2">
    <source>
        <dbReference type="Proteomes" id="UP000030690"/>
    </source>
</evidence>
<organism evidence="1 2">
    <name type="scientific">Plasmodium falciparum Vietnam Oak-Knoll</name>
    <name type="common">FVO</name>
    <dbReference type="NCBI Taxonomy" id="1036723"/>
    <lineage>
        <taxon>Eukaryota</taxon>
        <taxon>Sar</taxon>
        <taxon>Alveolata</taxon>
        <taxon>Apicomplexa</taxon>
        <taxon>Aconoidasida</taxon>
        <taxon>Haemosporida</taxon>
        <taxon>Plasmodiidae</taxon>
        <taxon>Plasmodium</taxon>
        <taxon>Plasmodium (Laverania)</taxon>
    </lineage>
</organism>
<dbReference type="OrthoDB" id="369649at2759"/>
<protein>
    <recommendedName>
        <fullName evidence="3">Chorein N-terminal domain-containing protein</fullName>
    </recommendedName>
</protein>
<dbReference type="Proteomes" id="UP000030690">
    <property type="component" value="Unassembled WGS sequence"/>
</dbReference>
<accession>A0A024VBY6</accession>
<dbReference type="AlphaFoldDB" id="A0A024VBY6"/>
<reference evidence="1 2" key="1">
    <citation type="submission" date="2013-02" db="EMBL/GenBank/DDBJ databases">
        <title>The Genome Annotation of Plasmodium falciparum Vietnam Oak-Knoll (FVO).</title>
        <authorList>
            <consortium name="The Broad Institute Genome Sequencing Platform"/>
            <consortium name="The Broad Institute Genome Sequencing Center for Infectious Disease"/>
            <person name="Neafsey D."/>
            <person name="Hoffman S."/>
            <person name="Volkman S."/>
            <person name="Rosenthal P."/>
            <person name="Walker B."/>
            <person name="Young S.K."/>
            <person name="Zeng Q."/>
            <person name="Gargeya S."/>
            <person name="Fitzgerald M."/>
            <person name="Haas B."/>
            <person name="Abouelleil A."/>
            <person name="Allen A.W."/>
            <person name="Alvarado L."/>
            <person name="Arachchi H.M."/>
            <person name="Berlin A.M."/>
            <person name="Chapman S.B."/>
            <person name="Gainer-Dewar J."/>
            <person name="Goldberg J."/>
            <person name="Griggs A."/>
            <person name="Gujja S."/>
            <person name="Hansen M."/>
            <person name="Howarth C."/>
            <person name="Imamovic A."/>
            <person name="Ireland A."/>
            <person name="Larimer J."/>
            <person name="McCowan C."/>
            <person name="Murphy C."/>
            <person name="Pearson M."/>
            <person name="Poon T.W."/>
            <person name="Priest M."/>
            <person name="Roberts A."/>
            <person name="Saif S."/>
            <person name="Shea T."/>
            <person name="Sisk P."/>
            <person name="Sykes S."/>
            <person name="Wortman J."/>
            <person name="Nusbaum C."/>
            <person name="Birren B."/>
        </authorList>
    </citation>
    <scope>NUCLEOTIDE SEQUENCE [LARGE SCALE GENOMIC DNA]</scope>
    <source>
        <strain evidence="2">Vietnam Oak-Knoll (FVO)</strain>
    </source>
</reference>
<reference evidence="1 2" key="2">
    <citation type="submission" date="2013-02" db="EMBL/GenBank/DDBJ databases">
        <title>The Genome Sequence of Plasmodium falciparum Vietnam Oak-Knoll (FVO).</title>
        <authorList>
            <consortium name="The Broad Institute Genome Sequencing Platform"/>
            <consortium name="The Broad Institute Genome Sequencing Center for Infectious Disease"/>
            <person name="Neafsey D."/>
            <person name="Cheeseman I."/>
            <person name="Volkman S."/>
            <person name="Adams J."/>
            <person name="Walker B."/>
            <person name="Young S.K."/>
            <person name="Zeng Q."/>
            <person name="Gargeya S."/>
            <person name="Fitzgerald M."/>
            <person name="Haas B."/>
            <person name="Abouelleil A."/>
            <person name="Alvarado L."/>
            <person name="Arachchi H.M."/>
            <person name="Berlin A.M."/>
            <person name="Chapman S.B."/>
            <person name="Dewar J."/>
            <person name="Goldberg J."/>
            <person name="Griggs A."/>
            <person name="Gujja S."/>
            <person name="Hansen M."/>
            <person name="Howarth C."/>
            <person name="Imamovic A."/>
            <person name="Larimer J."/>
            <person name="McCowan C."/>
            <person name="Murphy C."/>
            <person name="Neiman D."/>
            <person name="Pearson M."/>
            <person name="Priest M."/>
            <person name="Roberts A."/>
            <person name="Saif S."/>
            <person name="Shea T."/>
            <person name="Sisk P."/>
            <person name="Sykes S."/>
            <person name="Wortman J."/>
            <person name="Nusbaum C."/>
            <person name="Birren B."/>
        </authorList>
    </citation>
    <scope>NUCLEOTIDE SEQUENCE [LARGE SCALE GENOMIC DNA]</scope>
    <source>
        <strain evidence="2">Vietnam Oak-Knoll (FVO)</strain>
    </source>
</reference>
<gene>
    <name evidence="1" type="ORF">PFFVO_00797</name>
</gene>
<proteinExistence type="predicted"/>
<evidence type="ECO:0000313" key="1">
    <source>
        <dbReference type="EMBL" id="ETW20321.1"/>
    </source>
</evidence>
<dbReference type="EMBL" id="KI925023">
    <property type="protein sequence ID" value="ETW20321.1"/>
    <property type="molecule type" value="Genomic_DNA"/>
</dbReference>
<evidence type="ECO:0008006" key="3">
    <source>
        <dbReference type="Google" id="ProtNLM"/>
    </source>
</evidence>
<name>A0A024VBY6_PLAFA</name>
<sequence length="513" mass="60623">MIDIILKMFLGKYFESSDNNFISVNMESGIEIRNIIIKNDEINNFLKSKNIDIEIVYLKIEKINISFVTLSGILTLKIQGVDLRVKPNIHKNTSKQIKNKLTSLLKNKDKDCTGLYLSYHMDTSCQNNKIYTKDILCCCCEKYKNEDGSICSYNNYNNMKTYICKECSLLKNKNENNNLFFEEKKNITNINKYKIFMNEEKNVSYEYNKQDMIHMNIFKSYNKEKQDFPNFDNNINYYFYNKENKESINNTTTNIKSIRNNINNDNKNNEHFKESKNNNSISLNNINKLYTNNYYNYNNNISSVSSIISDTQNYEKHNSFLSLNKSNHLNNCHLQYNISLSKNINCKYELNHHENNFNEEKNKLNVGNKISDIEIYNVEKKNELPFNPEQNKIKYNCYNNSKNILLSNHNSSYVSLKNIFKQSKPLKKKKIINYLCSYGNKKLNDPPDKLHEGCMENDFIPLKENILFDNINVQSKYDNVDSDHSNLLYTYNNVYDDREIKINVDNIFEKTKE</sequence>